<dbReference type="InterPro" id="IPR009081">
    <property type="entry name" value="PP-bd_ACP"/>
</dbReference>
<evidence type="ECO:0000313" key="3">
    <source>
        <dbReference type="Proteomes" id="UP000197174"/>
    </source>
</evidence>
<dbReference type="SUPFAM" id="SSF47336">
    <property type="entry name" value="ACP-like"/>
    <property type="match status" value="1"/>
</dbReference>
<accession>A0A246RLJ0</accession>
<dbReference type="InterPro" id="IPR036736">
    <property type="entry name" value="ACP-like_sf"/>
</dbReference>
<evidence type="ECO:0000259" key="1">
    <source>
        <dbReference type="PROSITE" id="PS50075"/>
    </source>
</evidence>
<dbReference type="Pfam" id="PF00550">
    <property type="entry name" value="PP-binding"/>
    <property type="match status" value="1"/>
</dbReference>
<name>A0A246RLJ0_9ACTN</name>
<dbReference type="PROSITE" id="PS50075">
    <property type="entry name" value="CARRIER"/>
    <property type="match status" value="1"/>
</dbReference>
<evidence type="ECO:0000313" key="2">
    <source>
        <dbReference type="EMBL" id="OWV07103.1"/>
    </source>
</evidence>
<proteinExistence type="predicted"/>
<reference evidence="2 3" key="1">
    <citation type="submission" date="2017-03" db="EMBL/GenBank/DDBJ databases">
        <title>Whole genome sequence of Micromonospora wenchangensis, isolated from mangrove soil.</title>
        <authorList>
            <person name="Yang H."/>
        </authorList>
    </citation>
    <scope>NUCLEOTIDE SEQUENCE [LARGE SCALE GENOMIC DNA]</scope>
    <source>
        <strain evidence="2 3">CCTCC AA 2012002</strain>
    </source>
</reference>
<dbReference type="EMBL" id="MZMV01000022">
    <property type="protein sequence ID" value="OWV07103.1"/>
    <property type="molecule type" value="Genomic_DNA"/>
</dbReference>
<comment type="caution">
    <text evidence="2">The sequence shown here is derived from an EMBL/GenBank/DDBJ whole genome shotgun (WGS) entry which is preliminary data.</text>
</comment>
<dbReference type="RefSeq" id="WP_088644499.1">
    <property type="nucleotide sequence ID" value="NZ_MZMV01000022.1"/>
</dbReference>
<organism evidence="2 3">
    <name type="scientific">Micromonospora wenchangensis</name>
    <dbReference type="NCBI Taxonomy" id="1185415"/>
    <lineage>
        <taxon>Bacteria</taxon>
        <taxon>Bacillati</taxon>
        <taxon>Actinomycetota</taxon>
        <taxon>Actinomycetes</taxon>
        <taxon>Micromonosporales</taxon>
        <taxon>Micromonosporaceae</taxon>
        <taxon>Micromonospora</taxon>
    </lineage>
</organism>
<dbReference type="AlphaFoldDB" id="A0A246RLJ0"/>
<sequence>MDADQETPVDVRMRDAVTATMLAILPGLLDYDGPLTPHSRLQDELGLSSSLVLELLLGIEETHDIQIDLEVMDEDKVVTVADLAEYIAGHYEQF</sequence>
<protein>
    <recommendedName>
        <fullName evidence="1">Carrier domain-containing protein</fullName>
    </recommendedName>
</protein>
<keyword evidence="3" id="KW-1185">Reference proteome</keyword>
<gene>
    <name evidence="2" type="ORF">B5D80_15055</name>
</gene>
<dbReference type="Proteomes" id="UP000197174">
    <property type="component" value="Unassembled WGS sequence"/>
</dbReference>
<dbReference type="Gene3D" id="1.10.1200.10">
    <property type="entry name" value="ACP-like"/>
    <property type="match status" value="1"/>
</dbReference>
<feature type="domain" description="Carrier" evidence="1">
    <location>
        <begin position="12"/>
        <end position="91"/>
    </location>
</feature>